<dbReference type="InterPro" id="IPR045052">
    <property type="entry name" value="Copine"/>
</dbReference>
<dbReference type="SUPFAM" id="SSF49562">
    <property type="entry name" value="C2 domain (Calcium/lipid-binding domain, CaLB)"/>
    <property type="match status" value="2"/>
</dbReference>
<evidence type="ECO:0000313" key="4">
    <source>
        <dbReference type="Proteomes" id="UP000694382"/>
    </source>
</evidence>
<dbReference type="GO" id="GO:1903265">
    <property type="term" value="P:positive regulation of tumor necrosis factor-mediated signaling pathway"/>
    <property type="evidence" value="ECO:0007669"/>
    <property type="project" value="TreeGrafter"/>
</dbReference>
<dbReference type="InterPro" id="IPR010734">
    <property type="entry name" value="Copine_C"/>
</dbReference>
<evidence type="ECO:0000313" key="3">
    <source>
        <dbReference type="Ensembl" id="ENSCPVP00000024746.1"/>
    </source>
</evidence>
<proteinExistence type="predicted"/>
<dbReference type="GO" id="GO:0043122">
    <property type="term" value="P:regulation of canonical NF-kappaB signal transduction"/>
    <property type="evidence" value="ECO:0007669"/>
    <property type="project" value="TreeGrafter"/>
</dbReference>
<dbReference type="GO" id="GO:0071277">
    <property type="term" value="P:cellular response to calcium ion"/>
    <property type="evidence" value="ECO:0007669"/>
    <property type="project" value="TreeGrafter"/>
</dbReference>
<dbReference type="Proteomes" id="UP000694382">
    <property type="component" value="Chromosome 20"/>
</dbReference>
<dbReference type="Gene3D" id="2.60.40.150">
    <property type="entry name" value="C2 domain"/>
    <property type="match status" value="2"/>
</dbReference>
<feature type="domain" description="C2" evidence="1">
    <location>
        <begin position="93"/>
        <end position="168"/>
    </location>
</feature>
<dbReference type="GO" id="GO:0005544">
    <property type="term" value="F:calcium-dependent phospholipid binding"/>
    <property type="evidence" value="ECO:0007669"/>
    <property type="project" value="InterPro"/>
</dbReference>
<keyword evidence="4" id="KW-1185">Reference proteome</keyword>
<dbReference type="GO" id="GO:0005886">
    <property type="term" value="C:plasma membrane"/>
    <property type="evidence" value="ECO:0007669"/>
    <property type="project" value="TreeGrafter"/>
</dbReference>
<protein>
    <submittedName>
        <fullName evidence="3">Uncharacterized protein</fullName>
    </submittedName>
</protein>
<dbReference type="Pfam" id="PF07002">
    <property type="entry name" value="Copine"/>
    <property type="match status" value="1"/>
</dbReference>
<organism evidence="3 4">
    <name type="scientific">Geospiza parvula</name>
    <name type="common">Small tree-finch</name>
    <name type="synonym">Camarhynchus parvulus</name>
    <dbReference type="NCBI Taxonomy" id="87175"/>
    <lineage>
        <taxon>Eukaryota</taxon>
        <taxon>Metazoa</taxon>
        <taxon>Chordata</taxon>
        <taxon>Craniata</taxon>
        <taxon>Vertebrata</taxon>
        <taxon>Euteleostomi</taxon>
        <taxon>Archelosauria</taxon>
        <taxon>Archosauria</taxon>
        <taxon>Dinosauria</taxon>
        <taxon>Saurischia</taxon>
        <taxon>Theropoda</taxon>
        <taxon>Coelurosauria</taxon>
        <taxon>Aves</taxon>
        <taxon>Neognathae</taxon>
        <taxon>Neoaves</taxon>
        <taxon>Telluraves</taxon>
        <taxon>Australaves</taxon>
        <taxon>Passeriformes</taxon>
        <taxon>Thraupidae</taxon>
        <taxon>Camarhynchus</taxon>
    </lineage>
</organism>
<dbReference type="InterPro" id="IPR035892">
    <property type="entry name" value="C2_domain_sf"/>
</dbReference>
<evidence type="ECO:0000259" key="1">
    <source>
        <dbReference type="Pfam" id="PF00168"/>
    </source>
</evidence>
<dbReference type="InterPro" id="IPR000008">
    <property type="entry name" value="C2_dom"/>
</dbReference>
<accession>A0A8U8BZN7</accession>
<feature type="domain" description="Copine C-terminal" evidence="2">
    <location>
        <begin position="199"/>
        <end position="262"/>
    </location>
</feature>
<dbReference type="CDD" id="cd04047">
    <property type="entry name" value="C2B_Copine"/>
    <property type="match status" value="1"/>
</dbReference>
<dbReference type="PANTHER" id="PTHR10857">
    <property type="entry name" value="COPINE"/>
    <property type="match status" value="1"/>
</dbReference>
<reference evidence="3" key="1">
    <citation type="submission" date="2020-02" db="EMBL/GenBank/DDBJ databases">
        <authorList>
            <person name="Enbody D E."/>
            <person name="Pettersson E M."/>
        </authorList>
    </citation>
    <scope>NUCLEOTIDE SEQUENCE [LARGE SCALE GENOMIC DNA]</scope>
</reference>
<dbReference type="InterPro" id="IPR037768">
    <property type="entry name" value="C2B_Copine"/>
</dbReference>
<reference evidence="3" key="3">
    <citation type="submission" date="2025-09" db="UniProtKB">
        <authorList>
            <consortium name="Ensembl"/>
        </authorList>
    </citation>
    <scope>IDENTIFICATION</scope>
</reference>
<dbReference type="Ensembl" id="ENSCPVT00000026863.1">
    <property type="protein sequence ID" value="ENSCPVP00000024746.1"/>
    <property type="gene ID" value="ENSCPVG00000018079.1"/>
</dbReference>
<evidence type="ECO:0000259" key="2">
    <source>
        <dbReference type="Pfam" id="PF07002"/>
    </source>
</evidence>
<dbReference type="Pfam" id="PF00168">
    <property type="entry name" value="C2"/>
    <property type="match status" value="2"/>
</dbReference>
<reference evidence="3" key="2">
    <citation type="submission" date="2025-08" db="UniProtKB">
        <authorList>
            <consortium name="Ensembl"/>
        </authorList>
    </citation>
    <scope>IDENTIFICATION</scope>
</reference>
<dbReference type="AlphaFoldDB" id="A0A8U8BZN7"/>
<name>A0A8U8BZN7_GEOPR</name>
<dbReference type="PANTHER" id="PTHR10857:SF2">
    <property type="entry name" value="COPINE-1"/>
    <property type="match status" value="1"/>
</dbReference>
<dbReference type="CDD" id="cd04048">
    <property type="entry name" value="C2A_Copine"/>
    <property type="match status" value="1"/>
</dbReference>
<sequence length="342" mass="39066">MAACVSRVELSLAWRSLLDLCSCVVVQLDHTEKVKNCQDPEFCRKLFVDYYFEKVQKLKFGMYDIDNKSFDLNDDDYLGRIECALDQVRVDVLNDDFLGKSDQFLELDKQSNAGAWQLVYRAEVIKNNLNPCWRKFNFNKPIKVQCADHDSDGSHDLLGTLKMTLEHMQTAVEYECCQINVMVGVDFTASSGDPKSPDSFHYVSPDGINEYLIAIWSVGSVVQNYDTYLFPAFGFGAQVPPSWQVSHEFALNFNPSNPYCQDENTSLLIMPLICTEFFVASNWLLLLGYRCQWIQLSPLPVLVKIPEPPSAEAFRNQDFPTSNVDMFDRSLFKFVLKACFSS</sequence>
<feature type="domain" description="C2" evidence="1">
    <location>
        <begin position="30"/>
        <end position="87"/>
    </location>
</feature>